<gene>
    <name evidence="4" type="ORF">A2824_03500</name>
</gene>
<dbReference type="SUPFAM" id="SSF74853">
    <property type="entry name" value="Lamin A/C globular tail domain"/>
    <property type="match status" value="1"/>
</dbReference>
<evidence type="ECO:0000259" key="3">
    <source>
        <dbReference type="PROSITE" id="PS51841"/>
    </source>
</evidence>
<comment type="caution">
    <text evidence="4">The sequence shown here is derived from an EMBL/GenBank/DDBJ whole genome shotgun (WGS) entry which is preliminary data.</text>
</comment>
<proteinExistence type="predicted"/>
<dbReference type="Pfam" id="PF00932">
    <property type="entry name" value="LTD"/>
    <property type="match status" value="1"/>
</dbReference>
<dbReference type="EMBL" id="MFTT01000024">
    <property type="protein sequence ID" value="OGI69505.1"/>
    <property type="molecule type" value="Genomic_DNA"/>
</dbReference>
<feature type="compositionally biased region" description="Acidic residues" evidence="1">
    <location>
        <begin position="264"/>
        <end position="285"/>
    </location>
</feature>
<name>A0A1F6VJ09_9BACT</name>
<organism evidence="4 5">
    <name type="scientific">Candidatus Nomurabacteria bacterium RIFCSPHIGHO2_01_FULL_42_16</name>
    <dbReference type="NCBI Taxonomy" id="1801743"/>
    <lineage>
        <taxon>Bacteria</taxon>
        <taxon>Candidatus Nomuraibacteriota</taxon>
    </lineage>
</organism>
<accession>A0A1F6VJ09</accession>
<evidence type="ECO:0000256" key="1">
    <source>
        <dbReference type="SAM" id="MobiDB-lite"/>
    </source>
</evidence>
<evidence type="ECO:0000313" key="4">
    <source>
        <dbReference type="EMBL" id="OGI69505.1"/>
    </source>
</evidence>
<keyword evidence="2" id="KW-0472">Membrane</keyword>
<evidence type="ECO:0000256" key="2">
    <source>
        <dbReference type="SAM" id="Phobius"/>
    </source>
</evidence>
<dbReference type="AlphaFoldDB" id="A0A1F6VJ09"/>
<protein>
    <recommendedName>
        <fullName evidence="3">LTD domain-containing protein</fullName>
    </recommendedName>
</protein>
<dbReference type="InterPro" id="IPR036415">
    <property type="entry name" value="Lamin_tail_dom_sf"/>
</dbReference>
<keyword evidence="2" id="KW-0812">Transmembrane</keyword>
<dbReference type="Proteomes" id="UP000178059">
    <property type="component" value="Unassembled WGS sequence"/>
</dbReference>
<keyword evidence="2" id="KW-1133">Transmembrane helix</keyword>
<dbReference type="InterPro" id="IPR001322">
    <property type="entry name" value="Lamin_tail_dom"/>
</dbReference>
<dbReference type="STRING" id="1801743.A2824_03500"/>
<feature type="region of interest" description="Disordered" evidence="1">
    <location>
        <begin position="264"/>
        <end position="298"/>
    </location>
</feature>
<sequence length="582" mass="64953">MLKKLQKIKTRNFIFTLLVFFIFPFYPHTFLQEGVGVYFVFAQTESTGSIVITEIMYDLSGSDTGREWIEVKNNNSADVDLSTYKFFEDDTNHKLESFQGEPILDSGSFAIIADDPSKFLIDWPNFSGAIFDSSFSLSNTGEALTLKDENSNIVDEVNYVSLWGASGNGKSLQRKIDSSFIEELPTPGAELAEEIIPEEVITEEIIPEEVIPEEIITEEIISEEVVTEEVIPEEIITEDSLENNEITENIEVILENLTGEEFIEDTESESTESNENAEENVDQSEEQTKEDPENPEEAEIISTETPKVFINEINWMGSAGNAYGEWIELYCNCASDMDLADFGIYDGDEKLIIKLTKKISAHGYYLIARTTPSHKNELEEYADEIGQFGGSGLSNEAEMLVLKDGGGNIVESLDFRSGWPAGDNSTKETMQWDGAGENWFTSPATPRAENKKIITENSTTNSNASNTDFSASESANVAPIVNVQEKKQEKKIITSKDLKIYFNQNDFSIKFKNTTKKEINLSNLKLQSGSKTFTIPKNTFLLGGSEIIGSSKITGFNQKDDLILIGEDNKIITDASFMNPRL</sequence>
<reference evidence="4 5" key="1">
    <citation type="journal article" date="2016" name="Nat. Commun.">
        <title>Thousands of microbial genomes shed light on interconnected biogeochemical processes in an aquifer system.</title>
        <authorList>
            <person name="Anantharaman K."/>
            <person name="Brown C.T."/>
            <person name="Hug L.A."/>
            <person name="Sharon I."/>
            <person name="Castelle C.J."/>
            <person name="Probst A.J."/>
            <person name="Thomas B.C."/>
            <person name="Singh A."/>
            <person name="Wilkins M.J."/>
            <person name="Karaoz U."/>
            <person name="Brodie E.L."/>
            <person name="Williams K.H."/>
            <person name="Hubbard S.S."/>
            <person name="Banfield J.F."/>
        </authorList>
    </citation>
    <scope>NUCLEOTIDE SEQUENCE [LARGE SCALE GENOMIC DNA]</scope>
</reference>
<feature type="domain" description="LTD" evidence="3">
    <location>
        <begin position="296"/>
        <end position="417"/>
    </location>
</feature>
<evidence type="ECO:0000313" key="5">
    <source>
        <dbReference type="Proteomes" id="UP000178059"/>
    </source>
</evidence>
<dbReference type="PROSITE" id="PS51841">
    <property type="entry name" value="LTD"/>
    <property type="match status" value="2"/>
</dbReference>
<feature type="domain" description="LTD" evidence="3">
    <location>
        <begin position="38"/>
        <end position="161"/>
    </location>
</feature>
<feature type="transmembrane region" description="Helical" evidence="2">
    <location>
        <begin position="12"/>
        <end position="31"/>
    </location>
</feature>